<proteinExistence type="predicted"/>
<dbReference type="RefSeq" id="WP_016206740.1">
    <property type="nucleotide sequence ID" value="NZ_ASRV01000080.1"/>
</dbReference>
<comment type="caution">
    <text evidence="1">The sequence shown here is derived from an EMBL/GenBank/DDBJ whole genome shotgun (WGS) entry which is preliminary data.</text>
</comment>
<dbReference type="OrthoDB" id="1906588at2"/>
<keyword evidence="2" id="KW-1185">Reference proteome</keyword>
<dbReference type="Proteomes" id="UP000013988">
    <property type="component" value="Unassembled WGS sequence"/>
</dbReference>
<sequence length="143" mass="17240">MNDLNEIFKLNLDEVSIYEINEEHLIELKNHDYYMKNNFYFWLINKIYSLEDSNNCDELAYTHYLMSYYIFVVLTPLNYESLAFTHIKKCLNYSNNIKYKEWLLIFSTLQNSFLKPYEAIKKSEEVLKENPDSSIANTILQLF</sequence>
<dbReference type="PATRIC" id="fig|1202534.3.peg.1325"/>
<gene>
    <name evidence="1" type="ORF">A500_06591</name>
</gene>
<organism evidence="1 2">
    <name type="scientific">Clostridium sartagoforme AAU1</name>
    <dbReference type="NCBI Taxonomy" id="1202534"/>
    <lineage>
        <taxon>Bacteria</taxon>
        <taxon>Bacillati</taxon>
        <taxon>Bacillota</taxon>
        <taxon>Clostridia</taxon>
        <taxon>Eubacteriales</taxon>
        <taxon>Clostridiaceae</taxon>
        <taxon>Clostridium</taxon>
    </lineage>
</organism>
<evidence type="ECO:0000313" key="1">
    <source>
        <dbReference type="EMBL" id="EOR26898.1"/>
    </source>
</evidence>
<evidence type="ECO:0000313" key="2">
    <source>
        <dbReference type="Proteomes" id="UP000013988"/>
    </source>
</evidence>
<accession>R9CCC3</accession>
<dbReference type="AlphaFoldDB" id="R9CCC3"/>
<protein>
    <submittedName>
        <fullName evidence="1">Uncharacterized protein</fullName>
    </submittedName>
</protein>
<reference evidence="1 2" key="1">
    <citation type="submission" date="2013-03" db="EMBL/GenBank/DDBJ databases">
        <title>Whole genome shotgun sequencing of Clostridium sartagoforme AAU1.</title>
        <authorList>
            <person name="Joshi C.G."/>
            <person name="Duggirala S.M."/>
            <person name="Nathani N.M."/>
            <person name="Bhatt V.D."/>
            <person name="Patel A.K."/>
            <person name="Pandya P.R."/>
            <person name="KaPatel J.A."/>
        </authorList>
    </citation>
    <scope>NUCLEOTIDE SEQUENCE [LARGE SCALE GENOMIC DNA]</scope>
    <source>
        <strain evidence="1 2">AAU1</strain>
    </source>
</reference>
<dbReference type="EMBL" id="ASRV01000080">
    <property type="protein sequence ID" value="EOR26898.1"/>
    <property type="molecule type" value="Genomic_DNA"/>
</dbReference>
<name>R9CCC3_9CLOT</name>